<dbReference type="PROSITE" id="PS00871">
    <property type="entry name" value="CLPAB_2"/>
    <property type="match status" value="1"/>
</dbReference>
<dbReference type="GO" id="GO:0008233">
    <property type="term" value="F:peptidase activity"/>
    <property type="evidence" value="ECO:0007669"/>
    <property type="project" value="UniProtKB-KW"/>
</dbReference>
<dbReference type="InterPro" id="IPR041546">
    <property type="entry name" value="ClpA/ClpB_AAA_lid"/>
</dbReference>
<reference evidence="14" key="2">
    <citation type="submission" date="2022-07" db="EMBL/GenBank/DDBJ databases">
        <title>Complete genome of Mycoplasma hyosynoviae B1.</title>
        <authorList>
            <person name="Spergser J."/>
        </authorList>
    </citation>
    <scope>NUCLEOTIDE SEQUENCE</scope>
    <source>
        <strain evidence="14">B1</strain>
    </source>
</reference>
<keyword evidence="7 9" id="KW-0143">Chaperone</keyword>
<dbReference type="Pfam" id="PF00004">
    <property type="entry name" value="AAA"/>
    <property type="match status" value="1"/>
</dbReference>
<feature type="coiled-coil region" evidence="10">
    <location>
        <begin position="267"/>
        <end position="389"/>
    </location>
</feature>
<dbReference type="InterPro" id="IPR018368">
    <property type="entry name" value="ClpA/B_CS1"/>
</dbReference>
<proteinExistence type="inferred from homology"/>
<evidence type="ECO:0000256" key="8">
    <source>
        <dbReference type="ARBA" id="ARBA00026057"/>
    </source>
</evidence>
<dbReference type="CDD" id="cd00009">
    <property type="entry name" value="AAA"/>
    <property type="match status" value="1"/>
</dbReference>
<sequence length="715" mass="81345">MDFSFTPNEDSKDPIKEYCRNLTNLAIANKLEPVINRDEEIRTLIRILSRKTKNNPVLVGEPGVGKTAIVEGLARKIVENQVPENLKGKELLELDLTSLIAGTQYRGQFEERIKKLLKKIDESNGEIILFIDEIHMIVGAGSTNEGSMDAANILKPLMARGRLHLIGATTLDEYREKIEKDPALERRMQKVTILEPSIEDTITILRGIKERYETFHDVKIEDAALIAAANLSARYISDRFLPDKAIDLIDEAASNIKTEMNYIPEPLEKVQQQIARLEIEKVGIKNDKENAKNKSRLEEIEKELKLQRQNEETLKKSWNEEKEIIQKISSIKENLEASKNKLNILQGDGNYVEASKIMYVLIPSLQSQLKEYETKISKKKNRLVKETVDEEEVADVVSKWTKIPVTKLLESQKDKLVNLPQALAKRVRGQEEAIKVISESIQRSKANINDPNRPIGSFLFLGPTGVGKTELAKALAENLFDDDNRIIRIDMSEYMEKHSVSRLIGSPPGYIGYEKGGQLTEKVRQNPYSIVLFDEIEKAHIDVLNLLLQIMDNGQITDSRGKIINFRNTIIIMTSNLGANEAIKESNKQEEINNMLLKVLKPEFLNRIDEIVKFNSLSQPIIEQIVKLEANKLAKRLFKNQGIKLVISDDVYKYIAKKAYDPKFGARPIKRYIQKNIENILALDIINGKIKEGKEVPIIIENDKIKIVSNQEDLN</sequence>
<reference evidence="13 15" key="1">
    <citation type="submission" date="2019-03" db="EMBL/GenBank/DDBJ databases">
        <title>Genomic Encyclopedia of Archaeal and Bacterial Type Strains, Phase II (KMG-II): from individual species to whole genera.</title>
        <authorList>
            <person name="Goeker M."/>
        </authorList>
    </citation>
    <scope>NUCLEOTIDE SEQUENCE [LARGE SCALE GENOMIC DNA]</scope>
    <source>
        <strain evidence="13 15">ATCC 25591</strain>
    </source>
</reference>
<evidence type="ECO:0000256" key="2">
    <source>
        <dbReference type="ARBA" id="ARBA00008675"/>
    </source>
</evidence>
<dbReference type="PROSITE" id="PS00870">
    <property type="entry name" value="CLPAB_1"/>
    <property type="match status" value="1"/>
</dbReference>
<evidence type="ECO:0000256" key="1">
    <source>
        <dbReference type="ARBA" id="ARBA00004496"/>
    </source>
</evidence>
<keyword evidence="4 9" id="KW-0547">Nucleotide-binding</keyword>
<accession>A0A063YKS0</accession>
<keyword evidence="5 9" id="KW-0067">ATP-binding</keyword>
<dbReference type="GO" id="GO:0016887">
    <property type="term" value="F:ATP hydrolysis activity"/>
    <property type="evidence" value="ECO:0007669"/>
    <property type="project" value="InterPro"/>
</dbReference>
<evidence type="ECO:0000313" key="14">
    <source>
        <dbReference type="EMBL" id="UTO25954.1"/>
    </source>
</evidence>
<dbReference type="RefSeq" id="WP_051599436.1">
    <property type="nucleotide sequence ID" value="NZ_CP101127.1"/>
</dbReference>
<evidence type="ECO:0000313" key="15">
    <source>
        <dbReference type="Proteomes" id="UP000294882"/>
    </source>
</evidence>
<dbReference type="Pfam" id="PF10431">
    <property type="entry name" value="ClpB_D2-small"/>
    <property type="match status" value="1"/>
</dbReference>
<dbReference type="GO" id="GO:0006508">
    <property type="term" value="P:proteolysis"/>
    <property type="evidence" value="ECO:0007669"/>
    <property type="project" value="UniProtKB-KW"/>
</dbReference>
<protein>
    <submittedName>
        <fullName evidence="14">AAA family ATPase</fullName>
    </submittedName>
    <submittedName>
        <fullName evidence="13">ATP-dependent Clp protease ATP-binding subunit ClpB</fullName>
    </submittedName>
</protein>
<dbReference type="InterPro" id="IPR027417">
    <property type="entry name" value="P-loop_NTPase"/>
</dbReference>
<comment type="similarity">
    <text evidence="2 9">Belongs to the ClpA/ClpB family.</text>
</comment>
<evidence type="ECO:0000256" key="9">
    <source>
        <dbReference type="RuleBase" id="RU004432"/>
    </source>
</evidence>
<evidence type="ECO:0000256" key="7">
    <source>
        <dbReference type="ARBA" id="ARBA00023186"/>
    </source>
</evidence>
<keyword evidence="13" id="KW-0645">Protease</keyword>
<evidence type="ECO:0000256" key="10">
    <source>
        <dbReference type="SAM" id="Coils"/>
    </source>
</evidence>
<dbReference type="InterPro" id="IPR050130">
    <property type="entry name" value="ClpA_ClpB"/>
</dbReference>
<comment type="subunit">
    <text evidence="8">Homohexamer. The oligomerization is ATP-dependent.</text>
</comment>
<dbReference type="SMART" id="SM00382">
    <property type="entry name" value="AAA"/>
    <property type="match status" value="2"/>
</dbReference>
<dbReference type="InterPro" id="IPR019489">
    <property type="entry name" value="Clp_ATPase_C"/>
</dbReference>
<dbReference type="InterPro" id="IPR028299">
    <property type="entry name" value="ClpA/B_CS2"/>
</dbReference>
<dbReference type="GO" id="GO:0034605">
    <property type="term" value="P:cellular response to heat"/>
    <property type="evidence" value="ECO:0007669"/>
    <property type="project" value="TreeGrafter"/>
</dbReference>
<feature type="domain" description="Clp ATPase C-terminal" evidence="12">
    <location>
        <begin position="617"/>
        <end position="707"/>
    </location>
</feature>
<dbReference type="Proteomes" id="UP000294882">
    <property type="component" value="Unassembled WGS sequence"/>
</dbReference>
<keyword evidence="3" id="KW-0677">Repeat</keyword>
<dbReference type="GeneID" id="75104864"/>
<dbReference type="FunFam" id="3.40.50.300:FF:000025">
    <property type="entry name" value="ATP-dependent Clp protease subunit"/>
    <property type="match status" value="1"/>
</dbReference>
<dbReference type="SUPFAM" id="SSF52540">
    <property type="entry name" value="P-loop containing nucleoside triphosphate hydrolases"/>
    <property type="match status" value="2"/>
</dbReference>
<dbReference type="GO" id="GO:0005524">
    <property type="term" value="F:ATP binding"/>
    <property type="evidence" value="ECO:0007669"/>
    <property type="project" value="UniProtKB-KW"/>
</dbReference>
<dbReference type="Gene3D" id="3.40.50.300">
    <property type="entry name" value="P-loop containing nucleotide triphosphate hydrolases"/>
    <property type="match status" value="3"/>
</dbReference>
<dbReference type="FunFam" id="3.40.50.300:FF:000010">
    <property type="entry name" value="Chaperone clpB 1, putative"/>
    <property type="match status" value="1"/>
</dbReference>
<dbReference type="Gene3D" id="1.10.8.60">
    <property type="match status" value="1"/>
</dbReference>
<organism evidence="13 15">
    <name type="scientific">Metamycoplasma hyosynoviae</name>
    <dbReference type="NCBI Taxonomy" id="29559"/>
    <lineage>
        <taxon>Bacteria</taxon>
        <taxon>Bacillati</taxon>
        <taxon>Mycoplasmatota</taxon>
        <taxon>Mycoplasmoidales</taxon>
        <taxon>Metamycoplasmataceae</taxon>
        <taxon>Metamycoplasma</taxon>
    </lineage>
</organism>
<dbReference type="GO" id="GO:0005737">
    <property type="term" value="C:cytoplasm"/>
    <property type="evidence" value="ECO:0007669"/>
    <property type="project" value="UniProtKB-SubCell"/>
</dbReference>
<dbReference type="CDD" id="cd19499">
    <property type="entry name" value="RecA-like_ClpB_Hsp104-like"/>
    <property type="match status" value="1"/>
</dbReference>
<gene>
    <name evidence="13" type="ORF">JN03_0137</name>
    <name evidence="14" type="ORF">NMG93_00085</name>
</gene>
<dbReference type="InterPro" id="IPR003959">
    <property type="entry name" value="ATPase_AAA_core"/>
</dbReference>
<dbReference type="InterPro" id="IPR003593">
    <property type="entry name" value="AAA+_ATPase"/>
</dbReference>
<name>A0A063YKS0_9BACT</name>
<dbReference type="EMBL" id="CP101127">
    <property type="protein sequence ID" value="UTO25954.1"/>
    <property type="molecule type" value="Genomic_DNA"/>
</dbReference>
<keyword evidence="13" id="KW-0378">Hydrolase</keyword>
<evidence type="ECO:0000256" key="6">
    <source>
        <dbReference type="ARBA" id="ARBA00023054"/>
    </source>
</evidence>
<dbReference type="FunFam" id="3.40.50.300:FF:000120">
    <property type="entry name" value="ATP-dependent chaperone ClpB"/>
    <property type="match status" value="1"/>
</dbReference>
<dbReference type="PRINTS" id="PR00300">
    <property type="entry name" value="CLPPROTEASEA"/>
</dbReference>
<dbReference type="PANTHER" id="PTHR11638:SF18">
    <property type="entry name" value="HEAT SHOCK PROTEIN 104"/>
    <property type="match status" value="1"/>
</dbReference>
<dbReference type="AlphaFoldDB" id="A0A063YKS0"/>
<dbReference type="SMART" id="SM01086">
    <property type="entry name" value="ClpB_D2-small"/>
    <property type="match status" value="1"/>
</dbReference>
<comment type="subcellular location">
    <subcellularLocation>
        <location evidence="1">Cytoplasm</location>
    </subcellularLocation>
</comment>
<evidence type="ECO:0000256" key="5">
    <source>
        <dbReference type="ARBA" id="ARBA00022840"/>
    </source>
</evidence>
<dbReference type="OrthoDB" id="9803641at2"/>
<evidence type="ECO:0000256" key="3">
    <source>
        <dbReference type="ARBA" id="ARBA00022737"/>
    </source>
</evidence>
<feature type="domain" description="AAA+ ATPase" evidence="11">
    <location>
        <begin position="454"/>
        <end position="596"/>
    </location>
</feature>
<evidence type="ECO:0000313" key="13">
    <source>
        <dbReference type="EMBL" id="TDU98119.1"/>
    </source>
</evidence>
<keyword evidence="6 10" id="KW-0175">Coiled coil</keyword>
<dbReference type="EMBL" id="SOCH01000002">
    <property type="protein sequence ID" value="TDU98119.1"/>
    <property type="molecule type" value="Genomic_DNA"/>
</dbReference>
<feature type="domain" description="AAA+ ATPase" evidence="11">
    <location>
        <begin position="52"/>
        <end position="194"/>
    </location>
</feature>
<dbReference type="InterPro" id="IPR001270">
    <property type="entry name" value="ClpA/B"/>
</dbReference>
<dbReference type="Proteomes" id="UP001059349">
    <property type="component" value="Chromosome"/>
</dbReference>
<dbReference type="Pfam" id="PF17871">
    <property type="entry name" value="AAA_lid_9"/>
    <property type="match status" value="1"/>
</dbReference>
<dbReference type="Pfam" id="PF07724">
    <property type="entry name" value="AAA_2"/>
    <property type="match status" value="1"/>
</dbReference>
<dbReference type="PANTHER" id="PTHR11638">
    <property type="entry name" value="ATP-DEPENDENT CLP PROTEASE"/>
    <property type="match status" value="1"/>
</dbReference>
<evidence type="ECO:0000256" key="4">
    <source>
        <dbReference type="ARBA" id="ARBA00022741"/>
    </source>
</evidence>
<evidence type="ECO:0000259" key="11">
    <source>
        <dbReference type="SMART" id="SM00382"/>
    </source>
</evidence>
<evidence type="ECO:0000259" key="12">
    <source>
        <dbReference type="SMART" id="SM01086"/>
    </source>
</evidence>